<gene>
    <name evidence="1" type="ORF">FFL01_33710</name>
</gene>
<sequence length="216" mass="24690">MASVNSLNGTMTIKNHPDECPYCHKKITPVNIYGFRNSKTNLLDVLQKCPNEQCSQTFIAYYLHIGGSSFDYIGKTTQGSLRGKVFSQTIIEISPAFNIIYNQAFTAEQQGLDEICGVGYRKALEFLIKEYAIKNKPEKKDAIEKKLLGPCIAEYVDDNRIKAVAKRAVWLGNDETHYIKKWEGKNLEDLKKLIELTVHWIEMEVLSKSFEEEMPE</sequence>
<dbReference type="Proteomes" id="UP000316775">
    <property type="component" value="Unassembled WGS sequence"/>
</dbReference>
<name>A0A4Y4B349_9FLAO</name>
<proteinExistence type="predicted"/>
<dbReference type="RefSeq" id="WP_073244066.1">
    <property type="nucleotide sequence ID" value="NZ_BJNP01000087.1"/>
</dbReference>
<comment type="caution">
    <text evidence="1">The sequence shown here is derived from an EMBL/GenBank/DDBJ whole genome shotgun (WGS) entry which is preliminary data.</text>
</comment>
<evidence type="ECO:0000313" key="2">
    <source>
        <dbReference type="Proteomes" id="UP000316775"/>
    </source>
</evidence>
<reference evidence="1 2" key="1">
    <citation type="submission" date="2019-06" db="EMBL/GenBank/DDBJ databases">
        <title>Whole genome shotgun sequence of Flavobacterium flevense NBRC 14960.</title>
        <authorList>
            <person name="Hosoyama A."/>
            <person name="Uohara A."/>
            <person name="Ohji S."/>
            <person name="Ichikawa N."/>
        </authorList>
    </citation>
    <scope>NUCLEOTIDE SEQUENCE [LARGE SCALE GENOMIC DNA]</scope>
    <source>
        <strain evidence="1 2">NBRC 14960</strain>
    </source>
</reference>
<dbReference type="STRING" id="983.SAMN05443543_104135"/>
<protein>
    <recommendedName>
        <fullName evidence="3">DUF4145 domain-containing protein</fullName>
    </recommendedName>
</protein>
<dbReference type="AlphaFoldDB" id="A0A4Y4B349"/>
<organism evidence="1 2">
    <name type="scientific">Flavobacterium flevense</name>
    <dbReference type="NCBI Taxonomy" id="983"/>
    <lineage>
        <taxon>Bacteria</taxon>
        <taxon>Pseudomonadati</taxon>
        <taxon>Bacteroidota</taxon>
        <taxon>Flavobacteriia</taxon>
        <taxon>Flavobacteriales</taxon>
        <taxon>Flavobacteriaceae</taxon>
        <taxon>Flavobacterium</taxon>
    </lineage>
</organism>
<accession>A0A4Y4B349</accession>
<evidence type="ECO:0008006" key="3">
    <source>
        <dbReference type="Google" id="ProtNLM"/>
    </source>
</evidence>
<dbReference type="OrthoDB" id="1092260at2"/>
<evidence type="ECO:0000313" key="1">
    <source>
        <dbReference type="EMBL" id="GEC73832.1"/>
    </source>
</evidence>
<dbReference type="EMBL" id="BJNP01000087">
    <property type="protein sequence ID" value="GEC73832.1"/>
    <property type="molecule type" value="Genomic_DNA"/>
</dbReference>
<keyword evidence="2" id="KW-1185">Reference proteome</keyword>